<proteinExistence type="predicted"/>
<dbReference type="AlphaFoldDB" id="A0A9D5Q7K8"/>
<sequence>MKLKEHIYHSIQNMDSEELMIIYEQIHLLEQRKHSPSPTAQTPSLETILEMTDSSSSCWADTVSEERG</sequence>
<dbReference type="EMBL" id="WJJP01000598">
    <property type="protein sequence ID" value="MBD3326548.1"/>
    <property type="molecule type" value="Genomic_DNA"/>
</dbReference>
<protein>
    <recommendedName>
        <fullName evidence="3">DUF2281 domain-containing protein</fullName>
    </recommendedName>
</protein>
<evidence type="ECO:0008006" key="3">
    <source>
        <dbReference type="Google" id="ProtNLM"/>
    </source>
</evidence>
<accession>A0A9D5Q7K8</accession>
<reference evidence="1" key="1">
    <citation type="submission" date="2019-11" db="EMBL/GenBank/DDBJ databases">
        <title>Microbial mats filling the niche in hypersaline microbial mats.</title>
        <authorList>
            <person name="Wong H.L."/>
            <person name="Macleod F.I."/>
            <person name="White R.A. III"/>
            <person name="Burns B.P."/>
        </authorList>
    </citation>
    <scope>NUCLEOTIDE SEQUENCE</scope>
    <source>
        <strain evidence="1">Rbin_158</strain>
    </source>
</reference>
<organism evidence="1 2">
    <name type="scientific">candidate division KSB3 bacterium</name>
    <dbReference type="NCBI Taxonomy" id="2044937"/>
    <lineage>
        <taxon>Bacteria</taxon>
        <taxon>candidate division KSB3</taxon>
    </lineage>
</organism>
<evidence type="ECO:0000313" key="2">
    <source>
        <dbReference type="Proteomes" id="UP000649604"/>
    </source>
</evidence>
<gene>
    <name evidence="1" type="ORF">GF339_18330</name>
</gene>
<comment type="caution">
    <text evidence="1">The sequence shown here is derived from an EMBL/GenBank/DDBJ whole genome shotgun (WGS) entry which is preliminary data.</text>
</comment>
<dbReference type="Proteomes" id="UP000649604">
    <property type="component" value="Unassembled WGS sequence"/>
</dbReference>
<name>A0A9D5Q7K8_9BACT</name>
<evidence type="ECO:0000313" key="1">
    <source>
        <dbReference type="EMBL" id="MBD3326548.1"/>
    </source>
</evidence>